<gene>
    <name evidence="2" type="ORF">DOTSEDRAFT_41087</name>
</gene>
<organism evidence="2 3">
    <name type="scientific">Dothistroma septosporum (strain NZE10 / CBS 128990)</name>
    <name type="common">Red band needle blight fungus</name>
    <name type="synonym">Mycosphaerella pini</name>
    <dbReference type="NCBI Taxonomy" id="675120"/>
    <lineage>
        <taxon>Eukaryota</taxon>
        <taxon>Fungi</taxon>
        <taxon>Dikarya</taxon>
        <taxon>Ascomycota</taxon>
        <taxon>Pezizomycotina</taxon>
        <taxon>Dothideomycetes</taxon>
        <taxon>Dothideomycetidae</taxon>
        <taxon>Mycosphaerellales</taxon>
        <taxon>Mycosphaerellaceae</taxon>
        <taxon>Dothistroma</taxon>
    </lineage>
</organism>
<dbReference type="EMBL" id="KB446535">
    <property type="protein sequence ID" value="EME49935.1"/>
    <property type="molecule type" value="Genomic_DNA"/>
</dbReference>
<reference evidence="3" key="1">
    <citation type="journal article" date="2012" name="PLoS Genet.">
        <title>The genomes of the fungal plant pathogens Cladosporium fulvum and Dothistroma septosporum reveal adaptation to different hosts and lifestyles but also signatures of common ancestry.</title>
        <authorList>
            <person name="de Wit P.J.G.M."/>
            <person name="van der Burgt A."/>
            <person name="Oekmen B."/>
            <person name="Stergiopoulos I."/>
            <person name="Abd-Elsalam K.A."/>
            <person name="Aerts A.L."/>
            <person name="Bahkali A.H."/>
            <person name="Beenen H.G."/>
            <person name="Chettri P."/>
            <person name="Cox M.P."/>
            <person name="Datema E."/>
            <person name="de Vries R.P."/>
            <person name="Dhillon B."/>
            <person name="Ganley A.R."/>
            <person name="Griffiths S.A."/>
            <person name="Guo Y."/>
            <person name="Hamelin R.C."/>
            <person name="Henrissat B."/>
            <person name="Kabir M.S."/>
            <person name="Jashni M.K."/>
            <person name="Kema G."/>
            <person name="Klaubauf S."/>
            <person name="Lapidus A."/>
            <person name="Levasseur A."/>
            <person name="Lindquist E."/>
            <person name="Mehrabi R."/>
            <person name="Ohm R.A."/>
            <person name="Owen T.J."/>
            <person name="Salamov A."/>
            <person name="Schwelm A."/>
            <person name="Schijlen E."/>
            <person name="Sun H."/>
            <person name="van den Burg H.A."/>
            <person name="van Ham R.C.H.J."/>
            <person name="Zhang S."/>
            <person name="Goodwin S.B."/>
            <person name="Grigoriev I.V."/>
            <person name="Collemare J."/>
            <person name="Bradshaw R.E."/>
        </authorList>
    </citation>
    <scope>NUCLEOTIDE SEQUENCE [LARGE SCALE GENOMIC DNA]</scope>
    <source>
        <strain evidence="3">NZE10 / CBS 128990</strain>
    </source>
</reference>
<keyword evidence="3" id="KW-1185">Reference proteome</keyword>
<reference evidence="2 3" key="2">
    <citation type="journal article" date="2012" name="PLoS Pathog.">
        <title>Diverse lifestyles and strategies of plant pathogenesis encoded in the genomes of eighteen Dothideomycetes fungi.</title>
        <authorList>
            <person name="Ohm R.A."/>
            <person name="Feau N."/>
            <person name="Henrissat B."/>
            <person name="Schoch C.L."/>
            <person name="Horwitz B.A."/>
            <person name="Barry K.W."/>
            <person name="Condon B.J."/>
            <person name="Copeland A.C."/>
            <person name="Dhillon B."/>
            <person name="Glaser F."/>
            <person name="Hesse C.N."/>
            <person name="Kosti I."/>
            <person name="LaButti K."/>
            <person name="Lindquist E.A."/>
            <person name="Lucas S."/>
            <person name="Salamov A.A."/>
            <person name="Bradshaw R.E."/>
            <person name="Ciuffetti L."/>
            <person name="Hamelin R.C."/>
            <person name="Kema G.H.J."/>
            <person name="Lawrence C."/>
            <person name="Scott J.A."/>
            <person name="Spatafora J.W."/>
            <person name="Turgeon B.G."/>
            <person name="de Wit P.J.G.M."/>
            <person name="Zhong S."/>
            <person name="Goodwin S.B."/>
            <person name="Grigoriev I.V."/>
        </authorList>
    </citation>
    <scope>NUCLEOTIDE SEQUENCE [LARGE SCALE GENOMIC DNA]</scope>
    <source>
        <strain evidence="3">NZE10 / CBS 128990</strain>
    </source>
</reference>
<evidence type="ECO:0000313" key="3">
    <source>
        <dbReference type="Proteomes" id="UP000016933"/>
    </source>
</evidence>
<accession>N1Q4V7</accession>
<dbReference type="AlphaFoldDB" id="N1Q4V7"/>
<sequence>MPFIDEPRELSLTIAMDQELDAKPVRSTLRRDVADHKRSEEIHEQRPKEKPSKGALLAAHLESIASEFISAINTRNLDPDVPPWSTRMVDHFTTGSGTGARPSATNKVEMLAGHRKLADANPNFQIRITSFTTSVSDKIGTAQVVMNAQSTGVPGVPVGLWRNAVTILDFRMFGGKWFGVRESTISGAGRMDQDWF</sequence>
<name>N1Q4V7_DOTSN</name>
<proteinExistence type="predicted"/>
<evidence type="ECO:0000256" key="1">
    <source>
        <dbReference type="SAM" id="MobiDB-lite"/>
    </source>
</evidence>
<dbReference type="OMA" id="GRMDQDW"/>
<protein>
    <recommendedName>
        <fullName evidence="4">SnoaL-like domain-containing protein</fullName>
    </recommendedName>
</protein>
<dbReference type="Proteomes" id="UP000016933">
    <property type="component" value="Unassembled WGS sequence"/>
</dbReference>
<feature type="region of interest" description="Disordered" evidence="1">
    <location>
        <begin position="25"/>
        <end position="53"/>
    </location>
</feature>
<dbReference type="HOGENOM" id="CLU_1390198_0_0_1"/>
<feature type="compositionally biased region" description="Basic and acidic residues" evidence="1">
    <location>
        <begin position="25"/>
        <end position="52"/>
    </location>
</feature>
<evidence type="ECO:0008006" key="4">
    <source>
        <dbReference type="Google" id="ProtNLM"/>
    </source>
</evidence>
<evidence type="ECO:0000313" key="2">
    <source>
        <dbReference type="EMBL" id="EME49935.1"/>
    </source>
</evidence>